<keyword evidence="6" id="KW-0238">DNA-binding</keyword>
<dbReference type="InterPro" id="IPR020892">
    <property type="entry name" value="Cyclophilin-type_PPIase_CS"/>
</dbReference>
<keyword evidence="5" id="KW-0697">Rotamase</keyword>
<dbReference type="GO" id="GO:0006457">
    <property type="term" value="P:protein folding"/>
    <property type="evidence" value="ECO:0007669"/>
    <property type="project" value="InterPro"/>
</dbReference>
<protein>
    <recommendedName>
        <fullName evidence="3">peptidylprolyl isomerase</fullName>
        <ecNumber evidence="3">5.2.1.8</ecNumber>
    </recommendedName>
</protein>
<feature type="domain" description="BZIP" evidence="12">
    <location>
        <begin position="135"/>
        <end position="184"/>
    </location>
</feature>
<feature type="region of interest" description="Disordered" evidence="10">
    <location>
        <begin position="1"/>
        <end position="26"/>
    </location>
</feature>
<dbReference type="SUPFAM" id="SSF57959">
    <property type="entry name" value="Leucine zipper domain"/>
    <property type="match status" value="1"/>
</dbReference>
<name>A0A816Z8Z8_9BILA</name>
<accession>A0A816Z8Z8</accession>
<dbReference type="GO" id="GO:0003700">
    <property type="term" value="F:DNA-binding transcription factor activity"/>
    <property type="evidence" value="ECO:0007669"/>
    <property type="project" value="InterPro"/>
</dbReference>
<evidence type="ECO:0000259" key="12">
    <source>
        <dbReference type="PROSITE" id="PS50217"/>
    </source>
</evidence>
<feature type="domain" description="PPIase cyclophilin-type" evidence="11">
    <location>
        <begin position="456"/>
        <end position="612"/>
    </location>
</feature>
<evidence type="ECO:0000256" key="9">
    <source>
        <dbReference type="ARBA" id="ARBA00023242"/>
    </source>
</evidence>
<dbReference type="Gene3D" id="1.20.5.170">
    <property type="match status" value="1"/>
</dbReference>
<dbReference type="InterPro" id="IPR004827">
    <property type="entry name" value="bZIP"/>
</dbReference>
<feature type="compositionally biased region" description="Basic and acidic residues" evidence="10">
    <location>
        <begin position="386"/>
        <end position="410"/>
    </location>
</feature>
<dbReference type="PROSITE" id="PS00170">
    <property type="entry name" value="CSA_PPIASE_1"/>
    <property type="match status" value="1"/>
</dbReference>
<evidence type="ECO:0000313" key="13">
    <source>
        <dbReference type="EMBL" id="CAF2190893.1"/>
    </source>
</evidence>
<comment type="catalytic activity">
    <reaction evidence="1">
        <text>[protein]-peptidylproline (omega=180) = [protein]-peptidylproline (omega=0)</text>
        <dbReference type="Rhea" id="RHEA:16237"/>
        <dbReference type="Rhea" id="RHEA-COMP:10747"/>
        <dbReference type="Rhea" id="RHEA-COMP:10748"/>
        <dbReference type="ChEBI" id="CHEBI:83833"/>
        <dbReference type="ChEBI" id="CHEBI:83834"/>
        <dbReference type="EC" id="5.2.1.8"/>
    </reaction>
</comment>
<dbReference type="Gene3D" id="2.40.100.10">
    <property type="entry name" value="Cyclophilin-like"/>
    <property type="match status" value="1"/>
</dbReference>
<dbReference type="CDD" id="cd14694">
    <property type="entry name" value="bZIP_NFIL3"/>
    <property type="match status" value="1"/>
</dbReference>
<evidence type="ECO:0000256" key="6">
    <source>
        <dbReference type="ARBA" id="ARBA00023125"/>
    </source>
</evidence>
<dbReference type="Pfam" id="PF00160">
    <property type="entry name" value="Pro_isomerase"/>
    <property type="match status" value="1"/>
</dbReference>
<dbReference type="InterPro" id="IPR029000">
    <property type="entry name" value="Cyclophilin-like_dom_sf"/>
</dbReference>
<gene>
    <name evidence="13" type="ORF">MBJ925_LOCUS34868</name>
</gene>
<dbReference type="AlphaFoldDB" id="A0A816Z8Z8"/>
<dbReference type="FunFam" id="2.40.100.10:FF:000025">
    <property type="entry name" value="Peptidyl-prolyl cis-trans isomerase CYP19-2"/>
    <property type="match status" value="1"/>
</dbReference>
<dbReference type="PROSITE" id="PS50217">
    <property type="entry name" value="BZIP"/>
    <property type="match status" value="1"/>
</dbReference>
<sequence length="614" mass="68660">MTTSIQKMQSQDFHHSSTNPFVESPHLFPNNLQSQLNMLYALTQQQLSASSSPDSKIKRVKKSMPLPHEPPTQVPLISATDSSYSNSINDRDMVKVVTTAGTQCIDKEFLTQLLTRKNVIPARKRRDFIPNDMKDDHYWERRRKNNLAAKRSREKRRLNDIVLETKVVELTNENEALKAKVNLMLSRLNMKDTDMENLFEEEQRLGNICLKPATSASTILAGLSLNTAPIQQQQQPNINFESFQFSQQQQIQPKMPVDIGGYIPPALNETNIKWPSSDDIDTSYKRGSTVVRQYNNSMIDDYYKKFLRPITDYIAIPTNGQPTYVYQNLGGSLTSANPGLSQQPFSGAETANDPNAAVVKSSNSKGDETEDKKHKKKHKKRSSKHGTGETKTSDSEKANDDLKKETKDSDDYQQTSSVPTTTEAQPKQGGGSSVSSQTGALGPQVPMKLASNPLVYFDIEIDNEPRGRILMELFRHVLPRTTQNFLSLTLNEHGFGYRLSYFHRIIPGFMAQAGDFEKSNGTGGYSIYGEKFDDEGFPYPHDRAGLLSMANSGPNTNGSQFFITFAPCSHLDNKHVVFGQIIQGFHLLKDLDMSGSESGEVLREAKIAGTGQLQ</sequence>
<evidence type="ECO:0000256" key="1">
    <source>
        <dbReference type="ARBA" id="ARBA00000971"/>
    </source>
</evidence>
<evidence type="ECO:0000256" key="3">
    <source>
        <dbReference type="ARBA" id="ARBA00013194"/>
    </source>
</evidence>
<dbReference type="GO" id="GO:0003755">
    <property type="term" value="F:peptidyl-prolyl cis-trans isomerase activity"/>
    <property type="evidence" value="ECO:0007669"/>
    <property type="project" value="UniProtKB-KW"/>
</dbReference>
<evidence type="ECO:0000256" key="7">
    <source>
        <dbReference type="ARBA" id="ARBA00023163"/>
    </source>
</evidence>
<keyword evidence="4" id="KW-0805">Transcription regulation</keyword>
<dbReference type="InterPro" id="IPR002130">
    <property type="entry name" value="Cyclophilin-type_PPIase_dom"/>
</dbReference>
<dbReference type="GO" id="GO:0016018">
    <property type="term" value="F:cyclosporin A binding"/>
    <property type="evidence" value="ECO:0007669"/>
    <property type="project" value="TreeGrafter"/>
</dbReference>
<dbReference type="GO" id="GO:0003677">
    <property type="term" value="F:DNA binding"/>
    <property type="evidence" value="ECO:0007669"/>
    <property type="project" value="UniProtKB-KW"/>
</dbReference>
<evidence type="ECO:0000256" key="2">
    <source>
        <dbReference type="ARBA" id="ARBA00006079"/>
    </source>
</evidence>
<dbReference type="EC" id="5.2.1.8" evidence="3"/>
<keyword evidence="8" id="KW-0413">Isomerase</keyword>
<dbReference type="PRINTS" id="PR00153">
    <property type="entry name" value="CSAPPISMRASE"/>
</dbReference>
<organism evidence="13 14">
    <name type="scientific">Rotaria magnacalcarata</name>
    <dbReference type="NCBI Taxonomy" id="392030"/>
    <lineage>
        <taxon>Eukaryota</taxon>
        <taxon>Metazoa</taxon>
        <taxon>Spiralia</taxon>
        <taxon>Gnathifera</taxon>
        <taxon>Rotifera</taxon>
        <taxon>Eurotatoria</taxon>
        <taxon>Bdelloidea</taxon>
        <taxon>Philodinida</taxon>
        <taxon>Philodinidae</taxon>
        <taxon>Rotaria</taxon>
    </lineage>
</organism>
<dbReference type="PANTHER" id="PTHR11071">
    <property type="entry name" value="PEPTIDYL-PROLYL CIS-TRANS ISOMERASE"/>
    <property type="match status" value="1"/>
</dbReference>
<evidence type="ECO:0000256" key="4">
    <source>
        <dbReference type="ARBA" id="ARBA00023015"/>
    </source>
</evidence>
<evidence type="ECO:0000256" key="10">
    <source>
        <dbReference type="SAM" id="MobiDB-lite"/>
    </source>
</evidence>
<feature type="region of interest" description="Disordered" evidence="10">
    <location>
        <begin position="50"/>
        <end position="79"/>
    </location>
</feature>
<keyword evidence="9" id="KW-0539">Nucleus</keyword>
<dbReference type="PANTHER" id="PTHR11071:SF561">
    <property type="entry name" value="PEPTIDYL-PROLYL CIS-TRANS ISOMERASE D-RELATED"/>
    <property type="match status" value="1"/>
</dbReference>
<feature type="compositionally biased region" description="Basic residues" evidence="10">
    <location>
        <begin position="373"/>
        <end position="384"/>
    </location>
</feature>
<feature type="compositionally biased region" description="Polar residues" evidence="10">
    <location>
        <begin position="412"/>
        <end position="425"/>
    </location>
</feature>
<dbReference type="SMART" id="SM00338">
    <property type="entry name" value="BRLZ"/>
    <property type="match status" value="1"/>
</dbReference>
<dbReference type="PROSITE" id="PS50072">
    <property type="entry name" value="CSA_PPIASE_2"/>
    <property type="match status" value="1"/>
</dbReference>
<dbReference type="PROSITE" id="PS00036">
    <property type="entry name" value="BZIP_BASIC"/>
    <property type="match status" value="1"/>
</dbReference>
<reference evidence="13" key="1">
    <citation type="submission" date="2021-02" db="EMBL/GenBank/DDBJ databases">
        <authorList>
            <person name="Nowell W R."/>
        </authorList>
    </citation>
    <scope>NUCLEOTIDE SEQUENCE</scope>
</reference>
<feature type="region of interest" description="Disordered" evidence="10">
    <location>
        <begin position="337"/>
        <end position="445"/>
    </location>
</feature>
<dbReference type="Pfam" id="PF07716">
    <property type="entry name" value="bZIP_2"/>
    <property type="match status" value="1"/>
</dbReference>
<comment type="similarity">
    <text evidence="2">Belongs to the bZIP family. NFIL3 subfamily.</text>
</comment>
<evidence type="ECO:0000256" key="5">
    <source>
        <dbReference type="ARBA" id="ARBA00023110"/>
    </source>
</evidence>
<dbReference type="GO" id="GO:0005737">
    <property type="term" value="C:cytoplasm"/>
    <property type="evidence" value="ECO:0007669"/>
    <property type="project" value="TreeGrafter"/>
</dbReference>
<dbReference type="SUPFAM" id="SSF50891">
    <property type="entry name" value="Cyclophilin-like"/>
    <property type="match status" value="1"/>
</dbReference>
<keyword evidence="7" id="KW-0804">Transcription</keyword>
<feature type="compositionally biased region" description="Polar residues" evidence="10">
    <location>
        <begin position="1"/>
        <end position="21"/>
    </location>
</feature>
<evidence type="ECO:0000259" key="11">
    <source>
        <dbReference type="PROSITE" id="PS50072"/>
    </source>
</evidence>
<dbReference type="EMBL" id="CAJNRE010019205">
    <property type="protein sequence ID" value="CAF2190893.1"/>
    <property type="molecule type" value="Genomic_DNA"/>
</dbReference>
<evidence type="ECO:0000256" key="8">
    <source>
        <dbReference type="ARBA" id="ARBA00023235"/>
    </source>
</evidence>
<dbReference type="FunFam" id="1.20.5.170:FF:000025">
    <property type="entry name" value="nuclear factor interleukin-3-regulated protein-like"/>
    <property type="match status" value="1"/>
</dbReference>
<dbReference type="InterPro" id="IPR046347">
    <property type="entry name" value="bZIP_sf"/>
</dbReference>
<dbReference type="InterPro" id="IPR047106">
    <property type="entry name" value="NFIL3-like_bZIP"/>
</dbReference>
<evidence type="ECO:0000313" key="14">
    <source>
        <dbReference type="Proteomes" id="UP000663824"/>
    </source>
</evidence>
<comment type="caution">
    <text evidence="13">The sequence shown here is derived from an EMBL/GenBank/DDBJ whole genome shotgun (WGS) entry which is preliminary data.</text>
</comment>
<dbReference type="Proteomes" id="UP000663824">
    <property type="component" value="Unassembled WGS sequence"/>
</dbReference>
<proteinExistence type="inferred from homology"/>